<dbReference type="InterPro" id="IPR036388">
    <property type="entry name" value="WH-like_DNA-bd_sf"/>
</dbReference>
<evidence type="ECO:0000256" key="1">
    <source>
        <dbReference type="ARBA" id="ARBA00023015"/>
    </source>
</evidence>
<dbReference type="CDD" id="cd06170">
    <property type="entry name" value="LuxR_C_like"/>
    <property type="match status" value="1"/>
</dbReference>
<dbReference type="SMART" id="SM00421">
    <property type="entry name" value="HTH_LUXR"/>
    <property type="match status" value="1"/>
</dbReference>
<feature type="domain" description="PAS" evidence="5">
    <location>
        <begin position="43"/>
        <end position="87"/>
    </location>
</feature>
<evidence type="ECO:0000313" key="7">
    <source>
        <dbReference type="Proteomes" id="UP000606003"/>
    </source>
</evidence>
<feature type="domain" description="HTH luxR-type" evidence="4">
    <location>
        <begin position="180"/>
        <end position="247"/>
    </location>
</feature>
<dbReference type="Gene3D" id="3.30.450.20">
    <property type="entry name" value="PAS domain"/>
    <property type="match status" value="1"/>
</dbReference>
<sequence>MALAADTIAPDTAAPPEAVRLAGCLLSSQFLVAFDLWQQRCCYASPQAEALLGYPHQEMSLALLYDAIHPDDLPLVTRASELAMEFMQLTGQPGAGGPAGASPSPVTICFSIDYRLRCRNGHYRRVLRHNFVLAHSESGHPLVTGSLFTDITGHKTTLDVRFSLDHPDFAHWLRTRKGERERTGDELSIREQEILARMLAGESTAAIADSLFISYFTVKTHRRNILRKMKAHGGRLAHLDAGIVQLLA</sequence>
<evidence type="ECO:0000313" key="6">
    <source>
        <dbReference type="EMBL" id="MBD2722158.1"/>
    </source>
</evidence>
<dbReference type="InterPro" id="IPR000792">
    <property type="entry name" value="Tscrpt_reg_LuxR_C"/>
</dbReference>
<evidence type="ECO:0008006" key="8">
    <source>
        <dbReference type="Google" id="ProtNLM"/>
    </source>
</evidence>
<accession>A0ABR8JTA9</accession>
<dbReference type="PROSITE" id="PS00622">
    <property type="entry name" value="HTH_LUXR_1"/>
    <property type="match status" value="1"/>
</dbReference>
<dbReference type="PANTHER" id="PTHR44688">
    <property type="entry name" value="DNA-BINDING TRANSCRIPTIONAL ACTIVATOR DEVR_DOSR"/>
    <property type="match status" value="1"/>
</dbReference>
<keyword evidence="7" id="KW-1185">Reference proteome</keyword>
<keyword evidence="1" id="KW-0805">Transcription regulation</keyword>
<evidence type="ECO:0000259" key="5">
    <source>
        <dbReference type="PROSITE" id="PS50112"/>
    </source>
</evidence>
<dbReference type="EMBL" id="JACXAC010000002">
    <property type="protein sequence ID" value="MBD2722158.1"/>
    <property type="molecule type" value="Genomic_DNA"/>
</dbReference>
<dbReference type="SUPFAM" id="SSF46894">
    <property type="entry name" value="C-terminal effector domain of the bipartite response regulators"/>
    <property type="match status" value="1"/>
</dbReference>
<evidence type="ECO:0000256" key="3">
    <source>
        <dbReference type="ARBA" id="ARBA00023163"/>
    </source>
</evidence>
<dbReference type="InterPro" id="IPR000014">
    <property type="entry name" value="PAS"/>
</dbReference>
<dbReference type="Pfam" id="PF00196">
    <property type="entry name" value="GerE"/>
    <property type="match status" value="1"/>
</dbReference>
<proteinExistence type="predicted"/>
<keyword evidence="2" id="KW-0238">DNA-binding</keyword>
<name>A0ABR8JTA9_9BACT</name>
<dbReference type="CDD" id="cd00130">
    <property type="entry name" value="PAS"/>
    <property type="match status" value="1"/>
</dbReference>
<dbReference type="InterPro" id="IPR035965">
    <property type="entry name" value="PAS-like_dom_sf"/>
</dbReference>
<keyword evidence="3" id="KW-0804">Transcription</keyword>
<dbReference type="RefSeq" id="WP_190923406.1">
    <property type="nucleotide sequence ID" value="NZ_JACXAC010000002.1"/>
</dbReference>
<dbReference type="PRINTS" id="PR00038">
    <property type="entry name" value="HTHLUXR"/>
</dbReference>
<evidence type="ECO:0000256" key="2">
    <source>
        <dbReference type="ARBA" id="ARBA00023125"/>
    </source>
</evidence>
<protein>
    <recommendedName>
        <fullName evidence="8">HTH luxR-type domain-containing protein</fullName>
    </recommendedName>
</protein>
<gene>
    <name evidence="6" type="ORF">IC234_08455</name>
</gene>
<dbReference type="InterPro" id="IPR016032">
    <property type="entry name" value="Sig_transdc_resp-reg_C-effctor"/>
</dbReference>
<evidence type="ECO:0000259" key="4">
    <source>
        <dbReference type="PROSITE" id="PS50043"/>
    </source>
</evidence>
<dbReference type="PROSITE" id="PS50043">
    <property type="entry name" value="HTH_LUXR_2"/>
    <property type="match status" value="1"/>
</dbReference>
<dbReference type="Proteomes" id="UP000606003">
    <property type="component" value="Unassembled WGS sequence"/>
</dbReference>
<dbReference type="PANTHER" id="PTHR44688:SF16">
    <property type="entry name" value="DNA-BINDING TRANSCRIPTIONAL ACTIVATOR DEVR_DOSR"/>
    <property type="match status" value="1"/>
</dbReference>
<dbReference type="PROSITE" id="PS50112">
    <property type="entry name" value="PAS"/>
    <property type="match status" value="1"/>
</dbReference>
<organism evidence="6 7">
    <name type="scientific">Hymenobacter armeniacus</name>
    <dbReference type="NCBI Taxonomy" id="2771358"/>
    <lineage>
        <taxon>Bacteria</taxon>
        <taxon>Pseudomonadati</taxon>
        <taxon>Bacteroidota</taxon>
        <taxon>Cytophagia</taxon>
        <taxon>Cytophagales</taxon>
        <taxon>Hymenobacteraceae</taxon>
        <taxon>Hymenobacter</taxon>
    </lineage>
</organism>
<dbReference type="Gene3D" id="1.10.10.10">
    <property type="entry name" value="Winged helix-like DNA-binding domain superfamily/Winged helix DNA-binding domain"/>
    <property type="match status" value="1"/>
</dbReference>
<comment type="caution">
    <text evidence="6">The sequence shown here is derived from an EMBL/GenBank/DDBJ whole genome shotgun (WGS) entry which is preliminary data.</text>
</comment>
<reference evidence="6 7" key="1">
    <citation type="submission" date="2020-09" db="EMBL/GenBank/DDBJ databases">
        <authorList>
            <person name="Kim M.K."/>
        </authorList>
    </citation>
    <scope>NUCLEOTIDE SEQUENCE [LARGE SCALE GENOMIC DNA]</scope>
    <source>
        <strain evidence="6 7">BT189</strain>
    </source>
</reference>
<dbReference type="SUPFAM" id="SSF55785">
    <property type="entry name" value="PYP-like sensor domain (PAS domain)"/>
    <property type="match status" value="1"/>
</dbReference>